<dbReference type="InterPro" id="IPR011009">
    <property type="entry name" value="Kinase-like_dom_sf"/>
</dbReference>
<proteinExistence type="predicted"/>
<evidence type="ECO:0000313" key="3">
    <source>
        <dbReference type="EMBL" id="PJE79876.1"/>
    </source>
</evidence>
<dbReference type="InterPro" id="IPR000719">
    <property type="entry name" value="Prot_kinase_dom"/>
</dbReference>
<evidence type="ECO:0000259" key="2">
    <source>
        <dbReference type="PROSITE" id="PS50011"/>
    </source>
</evidence>
<keyword evidence="3" id="KW-0418">Kinase</keyword>
<dbReference type="PANTHER" id="PTHR48011">
    <property type="entry name" value="CCR4-NOT TRANSCRIPTIONAL COMPLEX SUBUNIT CAF120-RELATED"/>
    <property type="match status" value="1"/>
</dbReference>
<feature type="compositionally biased region" description="Polar residues" evidence="1">
    <location>
        <begin position="32"/>
        <end position="45"/>
    </location>
</feature>
<evidence type="ECO:0000256" key="1">
    <source>
        <dbReference type="SAM" id="MobiDB-lite"/>
    </source>
</evidence>
<dbReference type="EC" id="2.7.11.1" evidence="3"/>
<sequence length="427" mass="48022">MPNISHNPPPVPSQLPKENKPVAHKSKIPVPISNSSRVKTASGSHLSLPRHSVKANDILTTDIRTRTAATHNRLDKKQSGLAHTVVVMKTPENQYKNAKLLNTQPDKLLLERGLTPEQINCFPVREKTNNTQISEAAIQDAGLSPSELPKGYDRTLGRYLGQGGFGLVKFALIRDEEQQKNKVVVCKKIKMPLAPTKAQHTMQQVRKEIQLQHQAGDVAVAIYGSCHTVNKDNQPEYLVFMDIAPGESGAQFFEKYYDGSVMPDDFSLQEVALNTGYAIKTMHERGVIHADLKWGNIQLGLDLKAKILDFGLACAPQEKKGYGAMSLYMAPEAMTDGHVTEKMDIFSFGIMLIDVFRKDHKTPNPFLYGNERWEQYHPKEMQTIIDDRIQAVPMKPKHQDFILQMCSVNPDERPSMDDVIRYLEENL</sequence>
<organism evidence="3">
    <name type="scientific">invertebrate metagenome</name>
    <dbReference type="NCBI Taxonomy" id="1711999"/>
    <lineage>
        <taxon>unclassified sequences</taxon>
        <taxon>metagenomes</taxon>
        <taxon>organismal metagenomes</taxon>
    </lineage>
</organism>
<feature type="region of interest" description="Disordered" evidence="1">
    <location>
        <begin position="1"/>
        <end position="47"/>
    </location>
</feature>
<keyword evidence="3" id="KW-0808">Transferase</keyword>
<protein>
    <submittedName>
        <fullName evidence="3">Serine/threonine-protein kinase PknB</fullName>
        <ecNumber evidence="3">2.7.11.1</ecNumber>
    </submittedName>
</protein>
<reference evidence="3" key="1">
    <citation type="journal article" date="2017" name="Appl. Environ. Microbiol.">
        <title>Molecular characterization of an Endozoicomonas-like organism causing infection in king scallop Pecten maximus L.</title>
        <authorList>
            <person name="Cano I."/>
            <person name="van Aerle R."/>
            <person name="Ross S."/>
            <person name="Verner-Jeffreys D.W."/>
            <person name="Paley R.K."/>
            <person name="Rimmer G."/>
            <person name="Ryder D."/>
            <person name="Hooper P."/>
            <person name="Stone D."/>
            <person name="Feist S.W."/>
        </authorList>
    </citation>
    <scope>NUCLEOTIDE SEQUENCE</scope>
</reference>
<dbReference type="GO" id="GO:0007165">
    <property type="term" value="P:signal transduction"/>
    <property type="evidence" value="ECO:0007669"/>
    <property type="project" value="TreeGrafter"/>
</dbReference>
<accession>A0A2H9T9G8</accession>
<dbReference type="CDD" id="cd00180">
    <property type="entry name" value="PKc"/>
    <property type="match status" value="1"/>
</dbReference>
<dbReference type="AlphaFoldDB" id="A0A2H9T9G8"/>
<dbReference type="InterPro" id="IPR052751">
    <property type="entry name" value="Plant_MAPKKK"/>
</dbReference>
<dbReference type="EMBL" id="NSIT01000043">
    <property type="protein sequence ID" value="PJE79876.1"/>
    <property type="molecule type" value="Genomic_DNA"/>
</dbReference>
<name>A0A2H9T9G8_9ZZZZ</name>
<dbReference type="InterPro" id="IPR017441">
    <property type="entry name" value="Protein_kinase_ATP_BS"/>
</dbReference>
<dbReference type="GO" id="GO:0004674">
    <property type="term" value="F:protein serine/threonine kinase activity"/>
    <property type="evidence" value="ECO:0007669"/>
    <property type="project" value="UniProtKB-EC"/>
</dbReference>
<dbReference type="Pfam" id="PF00069">
    <property type="entry name" value="Pkinase"/>
    <property type="match status" value="1"/>
</dbReference>
<dbReference type="SMART" id="SM00220">
    <property type="entry name" value="S_TKc"/>
    <property type="match status" value="1"/>
</dbReference>
<dbReference type="Gene3D" id="3.30.200.20">
    <property type="entry name" value="Phosphorylase Kinase, domain 1"/>
    <property type="match status" value="1"/>
</dbReference>
<gene>
    <name evidence="3" type="primary">pknB</name>
    <name evidence="3" type="ORF">CI610_01151</name>
</gene>
<dbReference type="PANTHER" id="PTHR48011:SF4">
    <property type="entry name" value="MITOGEN-ACTIVATED PROTEIN KINASE KINASE KINASE 19"/>
    <property type="match status" value="1"/>
</dbReference>
<dbReference type="PROSITE" id="PS00107">
    <property type="entry name" value="PROTEIN_KINASE_ATP"/>
    <property type="match status" value="1"/>
</dbReference>
<dbReference type="Gene3D" id="1.10.510.10">
    <property type="entry name" value="Transferase(Phosphotransferase) domain 1"/>
    <property type="match status" value="1"/>
</dbReference>
<comment type="caution">
    <text evidence="3">The sequence shown here is derived from an EMBL/GenBank/DDBJ whole genome shotgun (WGS) entry which is preliminary data.</text>
</comment>
<dbReference type="SUPFAM" id="SSF56112">
    <property type="entry name" value="Protein kinase-like (PK-like)"/>
    <property type="match status" value="1"/>
</dbReference>
<dbReference type="PROSITE" id="PS50011">
    <property type="entry name" value="PROTEIN_KINASE_DOM"/>
    <property type="match status" value="1"/>
</dbReference>
<feature type="domain" description="Protein kinase" evidence="2">
    <location>
        <begin position="154"/>
        <end position="427"/>
    </location>
</feature>
<dbReference type="GO" id="GO:0005524">
    <property type="term" value="F:ATP binding"/>
    <property type="evidence" value="ECO:0007669"/>
    <property type="project" value="InterPro"/>
</dbReference>